<comment type="similarity">
    <text evidence="2 5">Belongs to the GMC oxidoreductase family.</text>
</comment>
<proteinExistence type="inferred from homology"/>
<dbReference type="InterPro" id="IPR036188">
    <property type="entry name" value="FAD/NAD-bd_sf"/>
</dbReference>
<accession>A0A0B5DTF4</accession>
<protein>
    <submittedName>
        <fullName evidence="7">GMC oxidoreductase</fullName>
    </submittedName>
</protein>
<dbReference type="Gene3D" id="3.50.50.60">
    <property type="entry name" value="FAD/NAD(P)-binding domain"/>
    <property type="match status" value="1"/>
</dbReference>
<dbReference type="GO" id="GO:0016614">
    <property type="term" value="F:oxidoreductase activity, acting on CH-OH group of donors"/>
    <property type="evidence" value="ECO:0007669"/>
    <property type="project" value="InterPro"/>
</dbReference>
<dbReference type="Proteomes" id="UP000031521">
    <property type="component" value="Chromosome"/>
</dbReference>
<dbReference type="HOGENOM" id="CLU_002865_7_1_5"/>
<dbReference type="GO" id="GO:0050660">
    <property type="term" value="F:flavin adenine dinucleotide binding"/>
    <property type="evidence" value="ECO:0007669"/>
    <property type="project" value="InterPro"/>
</dbReference>
<dbReference type="PANTHER" id="PTHR11552">
    <property type="entry name" value="GLUCOSE-METHANOL-CHOLINE GMC OXIDOREDUCTASE"/>
    <property type="match status" value="1"/>
</dbReference>
<evidence type="ECO:0000313" key="7">
    <source>
        <dbReference type="EMBL" id="AJE46708.1"/>
    </source>
</evidence>
<dbReference type="RefSeq" id="WP_043869465.1">
    <property type="nucleotide sequence ID" value="NZ_CP004393.1"/>
</dbReference>
<dbReference type="Gene3D" id="3.30.560.10">
    <property type="entry name" value="Glucose Oxidase, domain 3"/>
    <property type="match status" value="1"/>
</dbReference>
<dbReference type="InterPro" id="IPR007867">
    <property type="entry name" value="GMC_OxRtase_C"/>
</dbReference>
<name>A0A0B5DTF4_9RHOB</name>
<dbReference type="STRING" id="1208324.P73_1993"/>
<dbReference type="AlphaFoldDB" id="A0A0B5DTF4"/>
<dbReference type="Pfam" id="PF05199">
    <property type="entry name" value="GMC_oxred_C"/>
    <property type="match status" value="1"/>
</dbReference>
<comment type="cofactor">
    <cofactor evidence="1">
        <name>FAD</name>
        <dbReference type="ChEBI" id="CHEBI:57692"/>
    </cofactor>
</comment>
<sequence length="526" mass="55969">MSDCDYIVIGSGSGGAVVARRLIDAGRSVILIEAGPSDRTPFIHIPGAFVRVIGTHRTWAYATEPEPGANGRVMHVPQGRTLGGSSSVNAMIYIRGDAEDYDGWARQGAVGWGYDDVLPYFRKAENNARFADEFHGSDGPLRVSDTAYGHPLAYAFVRAAQQAGAPYNADFNGARQEGVGFYQSTTFDGRRASTAVTYLGPVRRHRNLTIHTEACAEQLTLEGDRVTGLTCRMKDGTRKSFTAREEVILCAGGIGTPKLLQLSGIGDPADFSPHGIGTRHVLPGVGKGFQDHVSASVYGATRDPVSLFGADRGLKAMRHGVQYLLFRTGLLTSNVIESGGFIDTAGAGRPDVQIHVVPSLVGDADREAPARHGLSLNPCCLRPTSRGSVRISSGDPEAMPAIQANNLTTQEDIDTLVRGVEFCRKVLKAPALAQVVSEELAPGPDATSREAVEDHCRQFAKTVYHPSCTARMGTGEDAVVDPELRVRGLKGLRIADASVMPKLVSGNTNAPTVMIGERCAAFLGAG</sequence>
<evidence type="ECO:0000256" key="1">
    <source>
        <dbReference type="ARBA" id="ARBA00001974"/>
    </source>
</evidence>
<dbReference type="PANTHER" id="PTHR11552:SF147">
    <property type="entry name" value="CHOLINE DEHYDROGENASE, MITOCHONDRIAL"/>
    <property type="match status" value="1"/>
</dbReference>
<evidence type="ECO:0000256" key="2">
    <source>
        <dbReference type="ARBA" id="ARBA00010790"/>
    </source>
</evidence>
<keyword evidence="3 5" id="KW-0285">Flavoprotein</keyword>
<dbReference type="InterPro" id="IPR000172">
    <property type="entry name" value="GMC_OxRdtase_N"/>
</dbReference>
<keyword evidence="4 5" id="KW-0274">FAD</keyword>
<evidence type="ECO:0000256" key="5">
    <source>
        <dbReference type="RuleBase" id="RU003968"/>
    </source>
</evidence>
<reference evidence="7 8" key="1">
    <citation type="journal article" date="2014" name="Int. J. Syst. Evol. Microbiol.">
        <title>Celeribacter indicus sp. nov., a polycyclic aromatic hydrocarbon-degrading bacterium from deep-sea sediment and reclassification of Huaishuia halophila as Celeribacter halophilus comb. nov.</title>
        <authorList>
            <person name="Lai Q."/>
            <person name="Cao J."/>
            <person name="Yuan J."/>
            <person name="Li F."/>
            <person name="Shao Z."/>
        </authorList>
    </citation>
    <scope>NUCLEOTIDE SEQUENCE [LARGE SCALE GENOMIC DNA]</scope>
    <source>
        <strain evidence="7">P73</strain>
    </source>
</reference>
<evidence type="ECO:0000256" key="3">
    <source>
        <dbReference type="ARBA" id="ARBA00022630"/>
    </source>
</evidence>
<feature type="domain" description="Glucose-methanol-choline oxidoreductase N-terminal" evidence="6">
    <location>
        <begin position="79"/>
        <end position="102"/>
    </location>
</feature>
<dbReference type="Pfam" id="PF00732">
    <property type="entry name" value="GMC_oxred_N"/>
    <property type="match status" value="1"/>
</dbReference>
<evidence type="ECO:0000313" key="8">
    <source>
        <dbReference type="Proteomes" id="UP000031521"/>
    </source>
</evidence>
<dbReference type="InterPro" id="IPR012132">
    <property type="entry name" value="GMC_OxRdtase"/>
</dbReference>
<dbReference type="SUPFAM" id="SSF54373">
    <property type="entry name" value="FAD-linked reductases, C-terminal domain"/>
    <property type="match status" value="1"/>
</dbReference>
<keyword evidence="8" id="KW-1185">Reference proteome</keyword>
<dbReference type="SUPFAM" id="SSF51905">
    <property type="entry name" value="FAD/NAD(P)-binding domain"/>
    <property type="match status" value="1"/>
</dbReference>
<dbReference type="KEGG" id="cid:P73_1993"/>
<dbReference type="PIRSF" id="PIRSF000137">
    <property type="entry name" value="Alcohol_oxidase"/>
    <property type="match status" value="1"/>
</dbReference>
<dbReference type="OrthoDB" id="9785276at2"/>
<dbReference type="EMBL" id="CP004393">
    <property type="protein sequence ID" value="AJE46708.1"/>
    <property type="molecule type" value="Genomic_DNA"/>
</dbReference>
<evidence type="ECO:0000259" key="6">
    <source>
        <dbReference type="PROSITE" id="PS00623"/>
    </source>
</evidence>
<evidence type="ECO:0000256" key="4">
    <source>
        <dbReference type="ARBA" id="ARBA00022827"/>
    </source>
</evidence>
<organism evidence="7 8">
    <name type="scientific">Celeribacter indicus</name>
    <dbReference type="NCBI Taxonomy" id="1208324"/>
    <lineage>
        <taxon>Bacteria</taxon>
        <taxon>Pseudomonadati</taxon>
        <taxon>Pseudomonadota</taxon>
        <taxon>Alphaproteobacteria</taxon>
        <taxon>Rhodobacterales</taxon>
        <taxon>Roseobacteraceae</taxon>
        <taxon>Celeribacter</taxon>
    </lineage>
</organism>
<dbReference type="PROSITE" id="PS00623">
    <property type="entry name" value="GMC_OXRED_1"/>
    <property type="match status" value="1"/>
</dbReference>
<gene>
    <name evidence="7" type="ORF">P73_1993</name>
</gene>